<organism evidence="1 2">
    <name type="scientific">Panicum miliaceum</name>
    <name type="common">Proso millet</name>
    <name type="synonym">Broomcorn millet</name>
    <dbReference type="NCBI Taxonomy" id="4540"/>
    <lineage>
        <taxon>Eukaryota</taxon>
        <taxon>Viridiplantae</taxon>
        <taxon>Streptophyta</taxon>
        <taxon>Embryophyta</taxon>
        <taxon>Tracheophyta</taxon>
        <taxon>Spermatophyta</taxon>
        <taxon>Magnoliopsida</taxon>
        <taxon>Liliopsida</taxon>
        <taxon>Poales</taxon>
        <taxon>Poaceae</taxon>
        <taxon>PACMAD clade</taxon>
        <taxon>Panicoideae</taxon>
        <taxon>Panicodae</taxon>
        <taxon>Paniceae</taxon>
        <taxon>Panicinae</taxon>
        <taxon>Panicum</taxon>
        <taxon>Panicum sect. Panicum</taxon>
    </lineage>
</organism>
<comment type="caution">
    <text evidence="1">The sequence shown here is derived from an EMBL/GenBank/DDBJ whole genome shotgun (WGS) entry which is preliminary data.</text>
</comment>
<dbReference type="Proteomes" id="UP000275267">
    <property type="component" value="Unassembled WGS sequence"/>
</dbReference>
<name>A0A3L6RBK2_PANMI</name>
<evidence type="ECO:0000313" key="1">
    <source>
        <dbReference type="EMBL" id="RLN00033.1"/>
    </source>
</evidence>
<reference evidence="2" key="1">
    <citation type="journal article" date="2019" name="Nat. Commun.">
        <title>The genome of broomcorn millet.</title>
        <authorList>
            <person name="Zou C."/>
            <person name="Miki D."/>
            <person name="Li D."/>
            <person name="Tang Q."/>
            <person name="Xiao L."/>
            <person name="Rajput S."/>
            <person name="Deng P."/>
            <person name="Jia W."/>
            <person name="Huang R."/>
            <person name="Zhang M."/>
            <person name="Sun Y."/>
            <person name="Hu J."/>
            <person name="Fu X."/>
            <person name="Schnable P.S."/>
            <person name="Li F."/>
            <person name="Zhang H."/>
            <person name="Feng B."/>
            <person name="Zhu X."/>
            <person name="Liu R."/>
            <person name="Schnable J.C."/>
            <person name="Zhu J.-K."/>
            <person name="Zhang H."/>
        </authorList>
    </citation>
    <scope>NUCLEOTIDE SEQUENCE [LARGE SCALE GENOMIC DNA]</scope>
</reference>
<dbReference type="AlphaFoldDB" id="A0A3L6RBK2"/>
<accession>A0A3L6RBK2</accession>
<keyword evidence="2" id="KW-1185">Reference proteome</keyword>
<dbReference type="EMBL" id="PQIB02000009">
    <property type="protein sequence ID" value="RLN00033.1"/>
    <property type="molecule type" value="Genomic_DNA"/>
</dbReference>
<gene>
    <name evidence="1" type="ORF">C2845_PM06G25380</name>
</gene>
<evidence type="ECO:0000313" key="2">
    <source>
        <dbReference type="Proteomes" id="UP000275267"/>
    </source>
</evidence>
<protein>
    <submittedName>
        <fullName evidence="1">Uncharacterized protein</fullName>
    </submittedName>
</protein>
<sequence length="56" mass="6242">MASFSQRKCRRSPEYAVMLGRRIAWDRHGVVLSRSPVSDIRSLISSSIDMVSASTS</sequence>
<proteinExistence type="predicted"/>